<name>A0A7J0DUG4_9ERIC</name>
<evidence type="ECO:0000313" key="2">
    <source>
        <dbReference type="Proteomes" id="UP000585474"/>
    </source>
</evidence>
<dbReference type="EMBL" id="BJWL01000387">
    <property type="protein sequence ID" value="GFS41913.1"/>
    <property type="molecule type" value="Genomic_DNA"/>
</dbReference>
<organism evidence="1 2">
    <name type="scientific">Actinidia rufa</name>
    <dbReference type="NCBI Taxonomy" id="165716"/>
    <lineage>
        <taxon>Eukaryota</taxon>
        <taxon>Viridiplantae</taxon>
        <taxon>Streptophyta</taxon>
        <taxon>Embryophyta</taxon>
        <taxon>Tracheophyta</taxon>
        <taxon>Spermatophyta</taxon>
        <taxon>Magnoliopsida</taxon>
        <taxon>eudicotyledons</taxon>
        <taxon>Gunneridae</taxon>
        <taxon>Pentapetalae</taxon>
        <taxon>asterids</taxon>
        <taxon>Ericales</taxon>
        <taxon>Actinidiaceae</taxon>
        <taxon>Actinidia</taxon>
    </lineage>
</organism>
<dbReference type="Proteomes" id="UP000585474">
    <property type="component" value="Unassembled WGS sequence"/>
</dbReference>
<reference evidence="2" key="1">
    <citation type="submission" date="2019-07" db="EMBL/GenBank/DDBJ databases">
        <title>De Novo Assembly of kiwifruit Actinidia rufa.</title>
        <authorList>
            <person name="Sugita-Konishi S."/>
            <person name="Sato K."/>
            <person name="Mori E."/>
            <person name="Abe Y."/>
            <person name="Kisaki G."/>
            <person name="Hamano K."/>
            <person name="Suezawa K."/>
            <person name="Otani M."/>
            <person name="Fukuda T."/>
            <person name="Manabe T."/>
            <person name="Gomi K."/>
            <person name="Tabuchi M."/>
            <person name="Akimitsu K."/>
            <person name="Kataoka I."/>
        </authorList>
    </citation>
    <scope>NUCLEOTIDE SEQUENCE [LARGE SCALE GENOMIC DNA]</scope>
    <source>
        <strain evidence="2">cv. Fuchu</strain>
    </source>
</reference>
<sequence>MIVCDGGSVVACGVGVTTSLCQSKVLFPSLNPQDYMSIDIGRGVVVVSVASLSSKVGKVAVEVVLVGLGEKQVILGGAMESGRCSFGCAMKWVLVVVVGSSATSGWPERWRLWFGSVMVMVAKVRDVLMGRGGEDYLTVDKGKLGILMKYIALIINIH</sequence>
<dbReference type="AlphaFoldDB" id="A0A7J0DUG4"/>
<evidence type="ECO:0000313" key="1">
    <source>
        <dbReference type="EMBL" id="GFS41913.1"/>
    </source>
</evidence>
<protein>
    <submittedName>
        <fullName evidence="1">Uncharacterized protein</fullName>
    </submittedName>
</protein>
<proteinExistence type="predicted"/>
<keyword evidence="2" id="KW-1185">Reference proteome</keyword>
<gene>
    <name evidence="1" type="ORF">Acr_00g0077020</name>
</gene>
<comment type="caution">
    <text evidence="1">The sequence shown here is derived from an EMBL/GenBank/DDBJ whole genome shotgun (WGS) entry which is preliminary data.</text>
</comment>
<accession>A0A7J0DUG4</accession>